<accession>A0A6C0LJY6</accession>
<protein>
    <recommendedName>
        <fullName evidence="1">Thioredoxin domain-containing protein</fullName>
    </recommendedName>
</protein>
<dbReference type="SUPFAM" id="SSF52833">
    <property type="entry name" value="Thioredoxin-like"/>
    <property type="match status" value="1"/>
</dbReference>
<dbReference type="InterPro" id="IPR036249">
    <property type="entry name" value="Thioredoxin-like_sf"/>
</dbReference>
<dbReference type="EMBL" id="MN740520">
    <property type="protein sequence ID" value="QHU30863.1"/>
    <property type="molecule type" value="Genomic_DNA"/>
</dbReference>
<dbReference type="InterPro" id="IPR013766">
    <property type="entry name" value="Thioredoxin_domain"/>
</dbReference>
<dbReference type="Pfam" id="PF00085">
    <property type="entry name" value="Thioredoxin"/>
    <property type="match status" value="1"/>
</dbReference>
<name>A0A6C0LJY6_9ZZZZ</name>
<evidence type="ECO:0000259" key="1">
    <source>
        <dbReference type="Pfam" id="PF00085"/>
    </source>
</evidence>
<feature type="domain" description="Thioredoxin" evidence="1">
    <location>
        <begin position="29"/>
        <end position="113"/>
    </location>
</feature>
<dbReference type="Gene3D" id="3.40.30.10">
    <property type="entry name" value="Glutaredoxin"/>
    <property type="match status" value="1"/>
</dbReference>
<dbReference type="CDD" id="cd02947">
    <property type="entry name" value="TRX_family"/>
    <property type="match status" value="1"/>
</dbReference>
<dbReference type="AlphaFoldDB" id="A0A6C0LJY6"/>
<proteinExistence type="predicted"/>
<sequence>MKIRKKLSINNILKWYMSKSVISEIPDRKAFFHLLEHNPGLIVLKLGAEWCGPCKQIKHVVDGFFATSPNNVVCGDIDVDVSFDFYSMLKSKKLVNGIPVLLCYKKGNNTVIPDDSITGSDPIQLHQFFKRCGAHLQAAVKNNPPKTLNN</sequence>
<organism evidence="2">
    <name type="scientific">viral metagenome</name>
    <dbReference type="NCBI Taxonomy" id="1070528"/>
    <lineage>
        <taxon>unclassified sequences</taxon>
        <taxon>metagenomes</taxon>
        <taxon>organismal metagenomes</taxon>
    </lineage>
</organism>
<reference evidence="2" key="1">
    <citation type="journal article" date="2020" name="Nature">
        <title>Giant virus diversity and host interactions through global metagenomics.</title>
        <authorList>
            <person name="Schulz F."/>
            <person name="Roux S."/>
            <person name="Paez-Espino D."/>
            <person name="Jungbluth S."/>
            <person name="Walsh D.A."/>
            <person name="Denef V.J."/>
            <person name="McMahon K.D."/>
            <person name="Konstantinidis K.T."/>
            <person name="Eloe-Fadrosh E.A."/>
            <person name="Kyrpides N.C."/>
            <person name="Woyke T."/>
        </authorList>
    </citation>
    <scope>NUCLEOTIDE SEQUENCE</scope>
    <source>
        <strain evidence="2">GVMAG-M-3300027892-73</strain>
    </source>
</reference>
<evidence type="ECO:0000313" key="2">
    <source>
        <dbReference type="EMBL" id="QHU30863.1"/>
    </source>
</evidence>